<reference evidence="1" key="1">
    <citation type="journal article" date="2014" name="Front. Microbiol.">
        <title>High frequency of phylogenetically diverse reductive dehalogenase-homologous genes in deep subseafloor sedimentary metagenomes.</title>
        <authorList>
            <person name="Kawai M."/>
            <person name="Futagami T."/>
            <person name="Toyoda A."/>
            <person name="Takaki Y."/>
            <person name="Nishi S."/>
            <person name="Hori S."/>
            <person name="Arai W."/>
            <person name="Tsubouchi T."/>
            <person name="Morono Y."/>
            <person name="Uchiyama I."/>
            <person name="Ito T."/>
            <person name="Fujiyama A."/>
            <person name="Inagaki F."/>
            <person name="Takami H."/>
        </authorList>
    </citation>
    <scope>NUCLEOTIDE SEQUENCE</scope>
    <source>
        <strain evidence="1">Expedition CK06-06</strain>
    </source>
</reference>
<sequence length="102" mass="12129">MVKMVIEDFRVTEDGTVIDWWKMKDDYRNQSLRTLTRLEYYEAVKESAEISEELGYCSFTEAQLDQSLQREYPDDMPPICPHCDEFIGHVKYTAFEDYSFSC</sequence>
<comment type="caution">
    <text evidence="1">The sequence shown here is derived from an EMBL/GenBank/DDBJ whole genome shotgun (WGS) entry which is preliminary data.</text>
</comment>
<accession>X1P5V9</accession>
<dbReference type="AlphaFoldDB" id="X1P5V9"/>
<proteinExistence type="predicted"/>
<dbReference type="EMBL" id="BARV01017701">
    <property type="protein sequence ID" value="GAI26309.1"/>
    <property type="molecule type" value="Genomic_DNA"/>
</dbReference>
<evidence type="ECO:0000313" key="1">
    <source>
        <dbReference type="EMBL" id="GAI26309.1"/>
    </source>
</evidence>
<protein>
    <submittedName>
        <fullName evidence="1">Uncharacterized protein</fullName>
    </submittedName>
</protein>
<gene>
    <name evidence="1" type="ORF">S06H3_30100</name>
</gene>
<organism evidence="1">
    <name type="scientific">marine sediment metagenome</name>
    <dbReference type="NCBI Taxonomy" id="412755"/>
    <lineage>
        <taxon>unclassified sequences</taxon>
        <taxon>metagenomes</taxon>
        <taxon>ecological metagenomes</taxon>
    </lineage>
</organism>
<name>X1P5V9_9ZZZZ</name>